<comment type="subcellular location">
    <subcellularLocation>
        <location evidence="8">Cell membrane</location>
        <topology evidence="8">Multi-pass membrane protein</topology>
    </subcellularLocation>
    <subcellularLocation>
        <location evidence="1">Membrane</location>
        <topology evidence="1">Multi-pass membrane protein</topology>
    </subcellularLocation>
</comment>
<feature type="transmembrane region" description="Helical" evidence="8">
    <location>
        <begin position="261"/>
        <end position="279"/>
    </location>
</feature>
<evidence type="ECO:0000256" key="1">
    <source>
        <dbReference type="ARBA" id="ARBA00004141"/>
    </source>
</evidence>
<dbReference type="PANTHER" id="PTHR43029:SF10">
    <property type="entry name" value="AMMONIUM TRANSPORTER MEP2"/>
    <property type="match status" value="1"/>
</dbReference>
<name>A0A936K7E8_9BACT</name>
<comment type="similarity">
    <text evidence="2 8">Belongs to the ammonia transporter channel (TC 1.A.11.2) family.</text>
</comment>
<sequence length="411" mass="44200">MPINTGNTAFMLICCSLVMLMTPGLAFFYGGLVGRKNTLAIMIQSFVSLGWTTVLWFAFGYSMSFGPTWHGVIGDPTHYAFLKNVSLNSMFTLGGNDAGIPLVVHIAYQMMFAIITPALITGAFANRVTFKAYMIFLTAWLVFVYFPFCHMVWHPDGMLAKWGVLDFAGGIVVHNTAGMAALASILYVGKRKVVENIPHSVPLIALGTGLLWFGWYGFNAGSEFRVDSVTASAFLNTDIAASFAAATWLFVEWTNARQPKFVGLLTGAVAGLATITPAAGYVSPATSALIGVLAGVICYYAVAMKNKLGWDDALDVWGVHGVGGFIGVIFLGIFAAKSWNPAGVDGLLMGNPSFFFKQCAAVAISSVWAFAFTYGMLWIIDRITPVRVSLAAEEKGLDAELQGEEAYPQGL</sequence>
<feature type="transmembrane region" description="Helical" evidence="8">
    <location>
        <begin position="6"/>
        <end position="32"/>
    </location>
</feature>
<feature type="domain" description="Ammonium transporter AmtB-like" evidence="9">
    <location>
        <begin position="9"/>
        <end position="407"/>
    </location>
</feature>
<evidence type="ECO:0000259" key="9">
    <source>
        <dbReference type="Pfam" id="PF00909"/>
    </source>
</evidence>
<dbReference type="Pfam" id="PF00909">
    <property type="entry name" value="Ammonium_transp"/>
    <property type="match status" value="1"/>
</dbReference>
<feature type="transmembrane region" description="Helical" evidence="8">
    <location>
        <begin position="314"/>
        <end position="335"/>
    </location>
</feature>
<protein>
    <recommendedName>
        <fullName evidence="8">Ammonium transporter</fullName>
    </recommendedName>
</protein>
<dbReference type="EMBL" id="JADKCH010000004">
    <property type="protein sequence ID" value="MBK8572332.1"/>
    <property type="molecule type" value="Genomic_DNA"/>
</dbReference>
<dbReference type="SUPFAM" id="SSF111352">
    <property type="entry name" value="Ammonium transporter"/>
    <property type="match status" value="1"/>
</dbReference>
<feature type="transmembrane region" description="Helical" evidence="8">
    <location>
        <begin position="200"/>
        <end position="218"/>
    </location>
</feature>
<evidence type="ECO:0000256" key="7">
    <source>
        <dbReference type="ARBA" id="ARBA00023177"/>
    </source>
</evidence>
<feature type="transmembrane region" description="Helical" evidence="8">
    <location>
        <begin position="39"/>
        <end position="59"/>
    </location>
</feature>
<dbReference type="InterPro" id="IPR029020">
    <property type="entry name" value="Ammonium/urea_transptr"/>
</dbReference>
<proteinExistence type="inferred from homology"/>
<dbReference type="InterPro" id="IPR018047">
    <property type="entry name" value="Ammonium_transpt_CS"/>
</dbReference>
<dbReference type="PANTHER" id="PTHR43029">
    <property type="entry name" value="AMMONIUM TRANSPORTER MEP2"/>
    <property type="match status" value="1"/>
</dbReference>
<evidence type="ECO:0000256" key="8">
    <source>
        <dbReference type="RuleBase" id="RU362002"/>
    </source>
</evidence>
<feature type="transmembrane region" description="Helical" evidence="8">
    <location>
        <begin position="165"/>
        <end position="188"/>
    </location>
</feature>
<keyword evidence="7 8" id="KW-0924">Ammonia transport</keyword>
<dbReference type="GO" id="GO:0008519">
    <property type="term" value="F:ammonium channel activity"/>
    <property type="evidence" value="ECO:0007669"/>
    <property type="project" value="InterPro"/>
</dbReference>
<dbReference type="Gene3D" id="1.10.3430.10">
    <property type="entry name" value="Ammonium transporter AmtB like domains"/>
    <property type="match status" value="1"/>
</dbReference>
<evidence type="ECO:0000256" key="6">
    <source>
        <dbReference type="ARBA" id="ARBA00023136"/>
    </source>
</evidence>
<evidence type="ECO:0000313" key="10">
    <source>
        <dbReference type="EMBL" id="MBK8572332.1"/>
    </source>
</evidence>
<keyword evidence="6 8" id="KW-0472">Membrane</keyword>
<feature type="transmembrane region" description="Helical" evidence="8">
    <location>
        <begin position="132"/>
        <end position="153"/>
    </location>
</feature>
<feature type="transmembrane region" description="Helical" evidence="8">
    <location>
        <begin position="285"/>
        <end position="302"/>
    </location>
</feature>
<dbReference type="AlphaFoldDB" id="A0A936K7E8"/>
<comment type="caution">
    <text evidence="10">The sequence shown here is derived from an EMBL/GenBank/DDBJ whole genome shotgun (WGS) entry which is preliminary data.</text>
</comment>
<keyword evidence="4 8" id="KW-0812">Transmembrane</keyword>
<evidence type="ECO:0000313" key="11">
    <source>
        <dbReference type="Proteomes" id="UP000709959"/>
    </source>
</evidence>
<dbReference type="Proteomes" id="UP000709959">
    <property type="component" value="Unassembled WGS sequence"/>
</dbReference>
<feature type="transmembrane region" description="Helical" evidence="8">
    <location>
        <begin position="230"/>
        <end position="249"/>
    </location>
</feature>
<dbReference type="InterPro" id="IPR024041">
    <property type="entry name" value="NH4_transpt_AmtB-like_dom"/>
</dbReference>
<gene>
    <name evidence="10" type="ORF">IPN91_06710</name>
</gene>
<dbReference type="NCBIfam" id="TIGR00836">
    <property type="entry name" value="amt"/>
    <property type="match status" value="1"/>
</dbReference>
<dbReference type="GO" id="GO:0005886">
    <property type="term" value="C:plasma membrane"/>
    <property type="evidence" value="ECO:0007669"/>
    <property type="project" value="UniProtKB-SubCell"/>
</dbReference>
<keyword evidence="5 8" id="KW-1133">Transmembrane helix</keyword>
<organism evidence="10 11">
    <name type="scientific">Candidatus Geothrix odensensis</name>
    <dbReference type="NCBI Taxonomy" id="2954440"/>
    <lineage>
        <taxon>Bacteria</taxon>
        <taxon>Pseudomonadati</taxon>
        <taxon>Acidobacteriota</taxon>
        <taxon>Holophagae</taxon>
        <taxon>Holophagales</taxon>
        <taxon>Holophagaceae</taxon>
        <taxon>Geothrix</taxon>
    </lineage>
</organism>
<feature type="transmembrane region" description="Helical" evidence="8">
    <location>
        <begin position="355"/>
        <end position="380"/>
    </location>
</feature>
<evidence type="ECO:0000256" key="3">
    <source>
        <dbReference type="ARBA" id="ARBA00022448"/>
    </source>
</evidence>
<evidence type="ECO:0000256" key="4">
    <source>
        <dbReference type="ARBA" id="ARBA00022692"/>
    </source>
</evidence>
<dbReference type="PROSITE" id="PS01219">
    <property type="entry name" value="AMMONIUM_TRANSP"/>
    <property type="match status" value="1"/>
</dbReference>
<accession>A0A936K7E8</accession>
<feature type="transmembrane region" description="Helical" evidence="8">
    <location>
        <begin position="98"/>
        <end position="120"/>
    </location>
</feature>
<dbReference type="InterPro" id="IPR001905">
    <property type="entry name" value="Ammonium_transpt"/>
</dbReference>
<evidence type="ECO:0000256" key="2">
    <source>
        <dbReference type="ARBA" id="ARBA00005887"/>
    </source>
</evidence>
<reference evidence="10 11" key="1">
    <citation type="submission" date="2020-10" db="EMBL/GenBank/DDBJ databases">
        <title>Connecting structure to function with the recovery of over 1000 high-quality activated sludge metagenome-assembled genomes encoding full-length rRNA genes using long-read sequencing.</title>
        <authorList>
            <person name="Singleton C.M."/>
            <person name="Petriglieri F."/>
            <person name="Kristensen J.M."/>
            <person name="Kirkegaard R.H."/>
            <person name="Michaelsen T.Y."/>
            <person name="Andersen M.H."/>
            <person name="Karst S.M."/>
            <person name="Dueholm M.S."/>
            <person name="Nielsen P.H."/>
            <person name="Albertsen M."/>
        </authorList>
    </citation>
    <scope>NUCLEOTIDE SEQUENCE [LARGE SCALE GENOMIC DNA]</scope>
    <source>
        <strain evidence="10">OdNE_18-Q3-R46-58_MAXAC.008</strain>
    </source>
</reference>
<evidence type="ECO:0000256" key="5">
    <source>
        <dbReference type="ARBA" id="ARBA00022989"/>
    </source>
</evidence>
<keyword evidence="3 8" id="KW-0813">Transport</keyword>